<keyword evidence="4 10" id="KW-1133">Transmembrane helix</keyword>
<feature type="transmembrane region" description="Helical" evidence="10">
    <location>
        <begin position="208"/>
        <end position="228"/>
    </location>
</feature>
<dbReference type="Gene3D" id="1.20.1070.10">
    <property type="entry name" value="Rhodopsin 7-helix transmembrane proteins"/>
    <property type="match status" value="1"/>
</dbReference>
<dbReference type="FunFam" id="1.20.1070.10:FF:000404">
    <property type="entry name" value="Cyclic AMP receptor-like protein A"/>
    <property type="match status" value="1"/>
</dbReference>
<keyword evidence="6 10" id="KW-0472">Membrane</keyword>
<dbReference type="PANTHER" id="PTHR23112:SF23">
    <property type="entry name" value="CYCLIC AMP RECEPTOR 1-RELATED"/>
    <property type="match status" value="1"/>
</dbReference>
<dbReference type="SUPFAM" id="SSF81321">
    <property type="entry name" value="Family A G protein-coupled receptor-like"/>
    <property type="match status" value="1"/>
</dbReference>
<feature type="domain" description="G-protein coupled receptors family 2 profile 2" evidence="11">
    <location>
        <begin position="10"/>
        <end position="261"/>
    </location>
</feature>
<keyword evidence="5" id="KW-0297">G-protein coupled receptor</keyword>
<evidence type="ECO:0000256" key="3">
    <source>
        <dbReference type="ARBA" id="ARBA00022692"/>
    </source>
</evidence>
<reference evidence="12 13" key="1">
    <citation type="submission" date="2023-11" db="EMBL/GenBank/DDBJ databases">
        <title>Dfirmibasis_genome.</title>
        <authorList>
            <person name="Edelbroek B."/>
            <person name="Kjellin J."/>
            <person name="Jerlstrom-Hultqvist J."/>
            <person name="Soderbom F."/>
        </authorList>
    </citation>
    <scope>NUCLEOTIDE SEQUENCE [LARGE SCALE GENOMIC DNA]</scope>
    <source>
        <strain evidence="12 13">TNS-C-14</strain>
    </source>
</reference>
<organism evidence="12 13">
    <name type="scientific">Dictyostelium firmibasis</name>
    <dbReference type="NCBI Taxonomy" id="79012"/>
    <lineage>
        <taxon>Eukaryota</taxon>
        <taxon>Amoebozoa</taxon>
        <taxon>Evosea</taxon>
        <taxon>Eumycetozoa</taxon>
        <taxon>Dictyostelia</taxon>
        <taxon>Dictyosteliales</taxon>
        <taxon>Dictyosteliaceae</taxon>
        <taxon>Dictyostelium</taxon>
    </lineage>
</organism>
<comment type="caution">
    <text evidence="12">The sequence shown here is derived from an EMBL/GenBank/DDBJ whole genome shotgun (WGS) entry which is preliminary data.</text>
</comment>
<dbReference type="Proteomes" id="UP001344447">
    <property type="component" value="Unassembled WGS sequence"/>
</dbReference>
<evidence type="ECO:0000313" key="12">
    <source>
        <dbReference type="EMBL" id="KAK5575399.1"/>
    </source>
</evidence>
<dbReference type="PROSITE" id="PS50261">
    <property type="entry name" value="G_PROTEIN_RECEP_F2_4"/>
    <property type="match status" value="1"/>
</dbReference>
<dbReference type="GO" id="GO:0004930">
    <property type="term" value="F:G protein-coupled receptor activity"/>
    <property type="evidence" value="ECO:0007669"/>
    <property type="project" value="UniProtKB-KW"/>
</dbReference>
<evidence type="ECO:0000256" key="7">
    <source>
        <dbReference type="ARBA" id="ARBA00023170"/>
    </source>
</evidence>
<evidence type="ECO:0000256" key="6">
    <source>
        <dbReference type="ARBA" id="ARBA00023136"/>
    </source>
</evidence>
<gene>
    <name evidence="12" type="ORF">RB653_010659</name>
</gene>
<dbReference type="PRINTS" id="PR02001">
    <property type="entry name" value="GCR1CAMPR"/>
</dbReference>
<feature type="transmembrane region" description="Helical" evidence="10">
    <location>
        <begin position="121"/>
        <end position="139"/>
    </location>
</feature>
<evidence type="ECO:0000256" key="5">
    <source>
        <dbReference type="ARBA" id="ARBA00023040"/>
    </source>
</evidence>
<evidence type="ECO:0000313" key="13">
    <source>
        <dbReference type="Proteomes" id="UP001344447"/>
    </source>
</evidence>
<proteinExistence type="inferred from homology"/>
<feature type="transmembrane region" description="Helical" evidence="10">
    <location>
        <begin position="265"/>
        <end position="283"/>
    </location>
</feature>
<comment type="similarity">
    <text evidence="2">Belongs to the G-protein coupled receptor 5 family.</text>
</comment>
<feature type="region of interest" description="Disordered" evidence="9">
    <location>
        <begin position="337"/>
        <end position="390"/>
    </location>
</feature>
<dbReference type="GO" id="GO:0007189">
    <property type="term" value="P:adenylate cyclase-activating G protein-coupled receptor signaling pathway"/>
    <property type="evidence" value="ECO:0007669"/>
    <property type="project" value="TreeGrafter"/>
</dbReference>
<evidence type="ECO:0000256" key="9">
    <source>
        <dbReference type="SAM" id="MobiDB-lite"/>
    </source>
</evidence>
<protein>
    <recommendedName>
        <fullName evidence="11">G-protein coupled receptors family 2 profile 2 domain-containing protein</fullName>
    </recommendedName>
</protein>
<keyword evidence="7" id="KW-0675">Receptor</keyword>
<sequence length="390" mass="44085">MGLLDGIPANETSLVLLLFADFTSMLGCLAVLIGFWRLKLLRNHVTKVIACFCATSFCKDFPSTILTLTNTAVNGGFPCYLYAIVITYGSFACWLWTLCLAISIYMLIVKREPEPERFEKYYYLLCWGIPIISTIVMLSKNTVQFVGNWCWIGGSFTGYRFGLFYGPFLFIWAISAVLVGLTSRYTYVVIHNGVSDNKEKHLTYQFKLVNYIIVFLVCWMFAVVNRIVNGLNMFPPALNILHTYLSVSHGFWASVTFIYNNPLMWRYFGAKILTVFTFFGFFTDVQKKLEKNKNNNNPSPYSSSRGTSGKTMGGHPTDNDVQCSSDMEQCSLERHPNMNQQNLNNNYGLQQNYNDEGSSSSSLSSSDDDKQTVEMQNIQISSSTNGQGNN</sequence>
<dbReference type="InterPro" id="IPR000848">
    <property type="entry name" value="GPCR_cAMP"/>
</dbReference>
<feature type="compositionally biased region" description="Polar residues" evidence="9">
    <location>
        <begin position="373"/>
        <end position="390"/>
    </location>
</feature>
<keyword evidence="3 10" id="KW-0812">Transmembrane</keyword>
<dbReference type="GO" id="GO:0005886">
    <property type="term" value="C:plasma membrane"/>
    <property type="evidence" value="ECO:0007669"/>
    <property type="project" value="TreeGrafter"/>
</dbReference>
<dbReference type="AlphaFoldDB" id="A0AAN7TLZ4"/>
<feature type="transmembrane region" description="Helical" evidence="10">
    <location>
        <begin position="80"/>
        <end position="109"/>
    </location>
</feature>
<dbReference type="PRINTS" id="PR00247">
    <property type="entry name" value="GPCRCAMP"/>
</dbReference>
<dbReference type="GO" id="GO:0007166">
    <property type="term" value="P:cell surface receptor signaling pathway"/>
    <property type="evidence" value="ECO:0007669"/>
    <property type="project" value="InterPro"/>
</dbReference>
<feature type="compositionally biased region" description="Low complexity" evidence="9">
    <location>
        <begin position="337"/>
        <end position="365"/>
    </location>
</feature>
<dbReference type="Pfam" id="PF05462">
    <property type="entry name" value="Dicty_CAR"/>
    <property type="match status" value="1"/>
</dbReference>
<keyword evidence="8" id="KW-0807">Transducer</keyword>
<dbReference type="GO" id="GO:0030552">
    <property type="term" value="F:cAMP binding"/>
    <property type="evidence" value="ECO:0007669"/>
    <property type="project" value="InterPro"/>
</dbReference>
<name>A0AAN7TLZ4_9MYCE</name>
<feature type="transmembrane region" description="Helical" evidence="10">
    <location>
        <begin position="169"/>
        <end position="188"/>
    </location>
</feature>
<feature type="compositionally biased region" description="Polar residues" evidence="9">
    <location>
        <begin position="298"/>
        <end position="310"/>
    </location>
</feature>
<dbReference type="CDD" id="cd14940">
    <property type="entry name" value="7tmE_cAMP_R_Slime_mold"/>
    <property type="match status" value="1"/>
</dbReference>
<evidence type="ECO:0000256" key="8">
    <source>
        <dbReference type="ARBA" id="ARBA00023224"/>
    </source>
</evidence>
<dbReference type="InterPro" id="IPR017981">
    <property type="entry name" value="GPCR_2-like_7TM"/>
</dbReference>
<dbReference type="InterPro" id="IPR022343">
    <property type="entry name" value="GCR1-cAMP_receptor"/>
</dbReference>
<keyword evidence="13" id="KW-1185">Reference proteome</keyword>
<evidence type="ECO:0000259" key="11">
    <source>
        <dbReference type="PROSITE" id="PS50261"/>
    </source>
</evidence>
<evidence type="ECO:0000256" key="4">
    <source>
        <dbReference type="ARBA" id="ARBA00022989"/>
    </source>
</evidence>
<feature type="region of interest" description="Disordered" evidence="9">
    <location>
        <begin position="292"/>
        <end position="323"/>
    </location>
</feature>
<comment type="subcellular location">
    <subcellularLocation>
        <location evidence="1">Membrane</location>
        <topology evidence="1">Multi-pass membrane protein</topology>
    </subcellularLocation>
</comment>
<evidence type="ECO:0000256" key="1">
    <source>
        <dbReference type="ARBA" id="ARBA00004141"/>
    </source>
</evidence>
<accession>A0AAN7TLZ4</accession>
<feature type="transmembrane region" description="Helical" evidence="10">
    <location>
        <begin position="12"/>
        <end position="36"/>
    </location>
</feature>
<dbReference type="PANTHER" id="PTHR23112">
    <property type="entry name" value="G PROTEIN-COUPLED RECEPTOR 157-RELATED"/>
    <property type="match status" value="1"/>
</dbReference>
<evidence type="ECO:0000256" key="2">
    <source>
        <dbReference type="ARBA" id="ARBA00008360"/>
    </source>
</evidence>
<evidence type="ECO:0000256" key="10">
    <source>
        <dbReference type="SAM" id="Phobius"/>
    </source>
</evidence>
<dbReference type="EMBL" id="JAVFKY010000006">
    <property type="protein sequence ID" value="KAK5575399.1"/>
    <property type="molecule type" value="Genomic_DNA"/>
</dbReference>